<feature type="compositionally biased region" description="Polar residues" evidence="1">
    <location>
        <begin position="1"/>
        <end position="12"/>
    </location>
</feature>
<sequence length="269" mass="29969">MYESIGCSNSGRKSGPGEKRQEGGWGERKQAETGKRRVWAISIQTYHNRETRGVQLIDGLPATVFMDMLDGDAEGGRWEDDGTSVARAESDGKGKEKDGRKPGQPPPRKSARCDAKDVNEKGRCLEKGIQEEGWAVGGESFYQALGYVSGGITQSRSESGEPKGQERGKAGAKKDQSHVERWTGTYLIDMHQNFEGKWSREWARRSRVGSKRRLRREREREEEGVGAGWMDGCGFTQSEQRWPGSVTIHPLECTLFPPQTSPDFLSDAN</sequence>
<feature type="compositionally biased region" description="Basic and acidic residues" evidence="1">
    <location>
        <begin position="158"/>
        <end position="177"/>
    </location>
</feature>
<feature type="region of interest" description="Disordered" evidence="1">
    <location>
        <begin position="1"/>
        <end position="37"/>
    </location>
</feature>
<reference evidence="2" key="2">
    <citation type="submission" date="2025-08" db="UniProtKB">
        <authorList>
            <consortium name="RefSeq"/>
        </authorList>
    </citation>
    <scope>IDENTIFICATION</scope>
</reference>
<feature type="region of interest" description="Disordered" evidence="1">
    <location>
        <begin position="74"/>
        <end position="118"/>
    </location>
</feature>
<accession>A0AAJ8E0Q1</accession>
<gene>
    <name evidence="2" type="ORF">An15g06530</name>
</gene>
<reference evidence="2" key="1">
    <citation type="submission" date="2025-02" db="EMBL/GenBank/DDBJ databases">
        <authorList>
            <consortium name="NCBI Genome Project"/>
        </authorList>
    </citation>
    <scope>NUCLEOTIDE SEQUENCE</scope>
</reference>
<evidence type="ECO:0000313" key="2">
    <source>
        <dbReference type="RefSeq" id="XP_059602614.1"/>
    </source>
</evidence>
<evidence type="ECO:0000256" key="1">
    <source>
        <dbReference type="SAM" id="MobiDB-lite"/>
    </source>
</evidence>
<dbReference type="GeneID" id="84593246"/>
<protein>
    <submittedName>
        <fullName evidence="2">Uncharacterized protein</fullName>
    </submittedName>
</protein>
<feature type="compositionally biased region" description="Basic and acidic residues" evidence="1">
    <location>
        <begin position="88"/>
        <end position="101"/>
    </location>
</feature>
<dbReference type="AlphaFoldDB" id="A0AAJ8E0Q1"/>
<dbReference type="VEuPathDB" id="FungiDB:An15g06530"/>
<organism evidence="2">
    <name type="scientific">Aspergillus niger</name>
    <dbReference type="NCBI Taxonomy" id="5061"/>
    <lineage>
        <taxon>Eukaryota</taxon>
        <taxon>Fungi</taxon>
        <taxon>Dikarya</taxon>
        <taxon>Ascomycota</taxon>
        <taxon>Pezizomycotina</taxon>
        <taxon>Eurotiomycetes</taxon>
        <taxon>Eurotiomycetidae</taxon>
        <taxon>Eurotiales</taxon>
        <taxon>Aspergillaceae</taxon>
        <taxon>Aspergillus</taxon>
        <taxon>Aspergillus subgen. Circumdati</taxon>
    </lineage>
</organism>
<name>A0AAJ8E0Q1_ASPNG</name>
<feature type="compositionally biased region" description="Basic and acidic residues" evidence="1">
    <location>
        <begin position="15"/>
        <end position="35"/>
    </location>
</feature>
<feature type="region of interest" description="Disordered" evidence="1">
    <location>
        <begin position="152"/>
        <end position="177"/>
    </location>
</feature>
<dbReference type="KEGG" id="ang:An15g06530"/>
<dbReference type="RefSeq" id="XP_059602614.1">
    <property type="nucleotide sequence ID" value="XM_059744765.1"/>
</dbReference>
<proteinExistence type="predicted"/>